<feature type="transmembrane region" description="Helical" evidence="7">
    <location>
        <begin position="410"/>
        <end position="431"/>
    </location>
</feature>
<dbReference type="Pfam" id="PF07690">
    <property type="entry name" value="MFS_1"/>
    <property type="match status" value="1"/>
</dbReference>
<dbReference type="PROSITE" id="PS50850">
    <property type="entry name" value="MFS"/>
    <property type="match status" value="1"/>
</dbReference>
<protein>
    <submittedName>
        <fullName evidence="9">MFS transporter</fullName>
    </submittedName>
</protein>
<evidence type="ECO:0000313" key="9">
    <source>
        <dbReference type="EMBL" id="MBU9763047.1"/>
    </source>
</evidence>
<keyword evidence="4 7" id="KW-0812">Transmembrane</keyword>
<evidence type="ECO:0000256" key="4">
    <source>
        <dbReference type="ARBA" id="ARBA00022692"/>
    </source>
</evidence>
<evidence type="ECO:0000313" key="10">
    <source>
        <dbReference type="Proteomes" id="UP000812982"/>
    </source>
</evidence>
<sequence length="505" mass="51510">MPAESTTLSRSGTDVRSWLRSREFLGPVCAIGGVQLIASMDGPVVVFALTKIQAELGLSDAGRNWVITAYILAFGGLILLGGRLGDTIGRKRIFIFGVALFTFASVLCASAWDGGVLVFARLLQGAAGAIVAPTCVSLTAAAFPKGPARNAAAGVLGATAVIGAVTGLVVGGVLTGVSWRLAFVVNVPIGLLVIWLAATMLQETQKERMRLDVAGAVLATLLCTAAVFGLSMAPERGWLSATTIIAGLVTAVAFVALVAVETAAVNPIVPLNLFGDRNRLATFAAMFLVRGVAFALTVVIAVYVQTVMGYSPLRAGISFIPFAIAMAVGAVVSSRLVVVFSPRVVVIGASTLVLGAVTYGGLAFHHGIPYFPNLVVPMVVGAIGIGIINVPLGLSLIASVDLDRIGPASAIAVMLQSLGGPVVLTVAQIVITSTTLHLGGADGPVGAMTAAQLYALDHGYAYGLLALAGLIVVLGAVALLIRYSAQEVAHAQKVKNEAESAAPGP</sequence>
<feature type="transmembrane region" description="Helical" evidence="7">
    <location>
        <begin position="181"/>
        <end position="201"/>
    </location>
</feature>
<dbReference type="Proteomes" id="UP000812982">
    <property type="component" value="Unassembled WGS sequence"/>
</dbReference>
<evidence type="ECO:0000256" key="7">
    <source>
        <dbReference type="SAM" id="Phobius"/>
    </source>
</evidence>
<keyword evidence="6 7" id="KW-0472">Membrane</keyword>
<comment type="subcellular location">
    <subcellularLocation>
        <location evidence="1">Cell membrane</location>
        <topology evidence="1">Multi-pass membrane protein</topology>
    </subcellularLocation>
</comment>
<accession>A0ABS6KHJ2</accession>
<feature type="transmembrane region" description="Helical" evidence="7">
    <location>
        <begin position="374"/>
        <end position="398"/>
    </location>
</feature>
<feature type="domain" description="Major facilitator superfamily (MFS) profile" evidence="8">
    <location>
        <begin position="27"/>
        <end position="487"/>
    </location>
</feature>
<feature type="transmembrane region" description="Helical" evidence="7">
    <location>
        <begin position="213"/>
        <end position="232"/>
    </location>
</feature>
<evidence type="ECO:0000259" key="8">
    <source>
        <dbReference type="PROSITE" id="PS50850"/>
    </source>
</evidence>
<feature type="transmembrane region" description="Helical" evidence="7">
    <location>
        <begin position="316"/>
        <end position="338"/>
    </location>
</feature>
<dbReference type="EMBL" id="VOMB01000005">
    <property type="protein sequence ID" value="MBU9763047.1"/>
    <property type="molecule type" value="Genomic_DNA"/>
</dbReference>
<feature type="transmembrane region" description="Helical" evidence="7">
    <location>
        <begin position="93"/>
        <end position="112"/>
    </location>
</feature>
<evidence type="ECO:0000256" key="5">
    <source>
        <dbReference type="ARBA" id="ARBA00022989"/>
    </source>
</evidence>
<keyword evidence="10" id="KW-1185">Reference proteome</keyword>
<name>A0ABS6KHJ2_9MYCO</name>
<evidence type="ECO:0000256" key="2">
    <source>
        <dbReference type="ARBA" id="ARBA00022448"/>
    </source>
</evidence>
<proteinExistence type="predicted"/>
<keyword evidence="3" id="KW-1003">Cell membrane</keyword>
<dbReference type="CDD" id="cd17321">
    <property type="entry name" value="MFS_MMR_MDR_like"/>
    <property type="match status" value="1"/>
</dbReference>
<feature type="transmembrane region" description="Helical" evidence="7">
    <location>
        <begin position="118"/>
        <end position="143"/>
    </location>
</feature>
<comment type="caution">
    <text evidence="9">The sequence shown here is derived from an EMBL/GenBank/DDBJ whole genome shotgun (WGS) entry which is preliminary data.</text>
</comment>
<reference evidence="9 10" key="1">
    <citation type="journal article" date="2021" name="Sci. Rep.">
        <title>Phenotypic and genomic hallmarks of a novel, potentially pathogenic rapidly growing Mycobacterium species related to the Mycobacterium fortuitum complex.</title>
        <authorList>
            <person name="Gharbi R."/>
            <person name="Khanna V."/>
            <person name="Frigui W."/>
            <person name="Mhenni B."/>
            <person name="Brosch R."/>
            <person name="Mardassi H."/>
        </authorList>
    </citation>
    <scope>NUCLEOTIDE SEQUENCE [LARGE SCALE GENOMIC DNA]</scope>
    <source>
        <strain evidence="9 10">TNTM28</strain>
    </source>
</reference>
<feature type="transmembrane region" description="Helical" evidence="7">
    <location>
        <begin position="345"/>
        <end position="368"/>
    </location>
</feature>
<organism evidence="9 10">
    <name type="scientific">[Mycobacterium] fortunisiensis</name>
    <dbReference type="NCBI Taxonomy" id="2600579"/>
    <lineage>
        <taxon>Bacteria</taxon>
        <taxon>Bacillati</taxon>
        <taxon>Actinomycetota</taxon>
        <taxon>Actinomycetes</taxon>
        <taxon>Mycobacteriales</taxon>
        <taxon>Mycobacteriaceae</taxon>
        <taxon>Mycolicibacterium</taxon>
    </lineage>
</organism>
<feature type="transmembrane region" description="Helical" evidence="7">
    <location>
        <begin position="24"/>
        <end position="50"/>
    </location>
</feature>
<dbReference type="PANTHER" id="PTHR42718">
    <property type="entry name" value="MAJOR FACILITATOR SUPERFAMILY MULTIDRUG TRANSPORTER MFSC"/>
    <property type="match status" value="1"/>
</dbReference>
<feature type="transmembrane region" description="Helical" evidence="7">
    <location>
        <begin position="280"/>
        <end position="304"/>
    </location>
</feature>
<evidence type="ECO:0000256" key="3">
    <source>
        <dbReference type="ARBA" id="ARBA00022475"/>
    </source>
</evidence>
<feature type="transmembrane region" description="Helical" evidence="7">
    <location>
        <begin position="238"/>
        <end position="260"/>
    </location>
</feature>
<dbReference type="InterPro" id="IPR011701">
    <property type="entry name" value="MFS"/>
</dbReference>
<keyword evidence="5 7" id="KW-1133">Transmembrane helix</keyword>
<evidence type="ECO:0000256" key="6">
    <source>
        <dbReference type="ARBA" id="ARBA00023136"/>
    </source>
</evidence>
<keyword evidence="2" id="KW-0813">Transport</keyword>
<dbReference type="RefSeq" id="WP_217155072.1">
    <property type="nucleotide sequence ID" value="NZ_VOMB01000005.1"/>
</dbReference>
<gene>
    <name evidence="9" type="ORF">FR943_04185</name>
</gene>
<feature type="transmembrane region" description="Helical" evidence="7">
    <location>
        <begin position="62"/>
        <end position="81"/>
    </location>
</feature>
<dbReference type="PANTHER" id="PTHR42718:SF46">
    <property type="entry name" value="BLR6921 PROTEIN"/>
    <property type="match status" value="1"/>
</dbReference>
<dbReference type="InterPro" id="IPR020846">
    <property type="entry name" value="MFS_dom"/>
</dbReference>
<evidence type="ECO:0000256" key="1">
    <source>
        <dbReference type="ARBA" id="ARBA00004651"/>
    </source>
</evidence>
<feature type="transmembrane region" description="Helical" evidence="7">
    <location>
        <begin position="460"/>
        <end position="481"/>
    </location>
</feature>
<feature type="transmembrane region" description="Helical" evidence="7">
    <location>
        <begin position="155"/>
        <end position="175"/>
    </location>
</feature>